<sequence>MPSCRNISPPGSGKGEDGQPSEIISSSARDHFRLRRAMLPAFSKKALDEQEPLIRVYVDMLIDKLHGVAAKSQGQSTNMVRWYTFTTFDLIGDLAFGESFDGLKSGRQNALVANIERMMRLFPILVLAGSSPLLSNIFLLPAGKKIKESRQEHLGLVKSLATQRYTNTRLGIHHSLIRSIHPSVTGSSTDPTETGRVKIKALHRCDHHTNKLRVPLRRHLFISACSIRPPYSLRTSLHASSSADTLDHHTEQLMPDMDAHALDSTVSSDPPTRLLFQ</sequence>
<organism evidence="9 10">
    <name type="scientific">Exophiala xenobiotica</name>
    <dbReference type="NCBI Taxonomy" id="348802"/>
    <lineage>
        <taxon>Eukaryota</taxon>
        <taxon>Fungi</taxon>
        <taxon>Dikarya</taxon>
        <taxon>Ascomycota</taxon>
        <taxon>Pezizomycotina</taxon>
        <taxon>Eurotiomycetes</taxon>
        <taxon>Chaetothyriomycetidae</taxon>
        <taxon>Chaetothyriales</taxon>
        <taxon>Herpotrichiellaceae</taxon>
        <taxon>Exophiala</taxon>
    </lineage>
</organism>
<dbReference type="InterPro" id="IPR036396">
    <property type="entry name" value="Cyt_P450_sf"/>
</dbReference>
<dbReference type="SUPFAM" id="SSF48264">
    <property type="entry name" value="Cytochrome P450"/>
    <property type="match status" value="1"/>
</dbReference>
<evidence type="ECO:0000256" key="5">
    <source>
        <dbReference type="ARBA" id="ARBA00023002"/>
    </source>
</evidence>
<dbReference type="HOGENOM" id="CLU_1004849_0_0_1"/>
<dbReference type="Proteomes" id="UP000054342">
    <property type="component" value="Unassembled WGS sequence"/>
</dbReference>
<comment type="similarity">
    <text evidence="2">Belongs to the cytochrome P450 family.</text>
</comment>
<evidence type="ECO:0000256" key="2">
    <source>
        <dbReference type="ARBA" id="ARBA00010617"/>
    </source>
</evidence>
<evidence type="ECO:0000256" key="8">
    <source>
        <dbReference type="SAM" id="MobiDB-lite"/>
    </source>
</evidence>
<dbReference type="STRING" id="348802.A0A0D2DBX7"/>
<evidence type="ECO:0000313" key="9">
    <source>
        <dbReference type="EMBL" id="KIW59807.1"/>
    </source>
</evidence>
<dbReference type="AlphaFoldDB" id="A0A0D2DBX7"/>
<keyword evidence="3" id="KW-0349">Heme</keyword>
<dbReference type="PANTHER" id="PTHR24305">
    <property type="entry name" value="CYTOCHROME P450"/>
    <property type="match status" value="1"/>
</dbReference>
<evidence type="ECO:0000256" key="7">
    <source>
        <dbReference type="ARBA" id="ARBA00023033"/>
    </source>
</evidence>
<keyword evidence="7" id="KW-0503">Monooxygenase</keyword>
<dbReference type="RefSeq" id="XP_013320391.1">
    <property type="nucleotide sequence ID" value="XM_013464937.1"/>
</dbReference>
<dbReference type="EMBL" id="KN847317">
    <property type="protein sequence ID" value="KIW59807.1"/>
    <property type="molecule type" value="Genomic_DNA"/>
</dbReference>
<protein>
    <submittedName>
        <fullName evidence="9">Uncharacterized protein</fullName>
    </submittedName>
</protein>
<dbReference type="PANTHER" id="PTHR24305:SF29">
    <property type="entry name" value="BENZOATE-PARA-HYDROXYLASE"/>
    <property type="match status" value="1"/>
</dbReference>
<name>A0A0D2DBX7_9EURO</name>
<dbReference type="GO" id="GO:0005506">
    <property type="term" value="F:iron ion binding"/>
    <property type="evidence" value="ECO:0007669"/>
    <property type="project" value="InterPro"/>
</dbReference>
<dbReference type="InterPro" id="IPR001128">
    <property type="entry name" value="Cyt_P450"/>
</dbReference>
<dbReference type="OrthoDB" id="1470350at2759"/>
<dbReference type="Gene3D" id="1.10.630.10">
    <property type="entry name" value="Cytochrome P450"/>
    <property type="match status" value="1"/>
</dbReference>
<proteinExistence type="inferred from homology"/>
<evidence type="ECO:0000256" key="3">
    <source>
        <dbReference type="ARBA" id="ARBA00022617"/>
    </source>
</evidence>
<evidence type="ECO:0000256" key="6">
    <source>
        <dbReference type="ARBA" id="ARBA00023004"/>
    </source>
</evidence>
<dbReference type="InterPro" id="IPR050121">
    <property type="entry name" value="Cytochrome_P450_monoxygenase"/>
</dbReference>
<keyword evidence="4" id="KW-0479">Metal-binding</keyword>
<dbReference type="Pfam" id="PF00067">
    <property type="entry name" value="p450"/>
    <property type="match status" value="1"/>
</dbReference>
<evidence type="ECO:0000256" key="1">
    <source>
        <dbReference type="ARBA" id="ARBA00001971"/>
    </source>
</evidence>
<dbReference type="GO" id="GO:0020037">
    <property type="term" value="F:heme binding"/>
    <property type="evidence" value="ECO:0007669"/>
    <property type="project" value="InterPro"/>
</dbReference>
<reference evidence="9 10" key="1">
    <citation type="submission" date="2015-01" db="EMBL/GenBank/DDBJ databases">
        <title>The Genome Sequence of Exophiala xenobiotica CBS118157.</title>
        <authorList>
            <consortium name="The Broad Institute Genomics Platform"/>
            <person name="Cuomo C."/>
            <person name="de Hoog S."/>
            <person name="Gorbushina A."/>
            <person name="Stielow B."/>
            <person name="Teixiera M."/>
            <person name="Abouelleil A."/>
            <person name="Chapman S.B."/>
            <person name="Priest M."/>
            <person name="Young S.K."/>
            <person name="Wortman J."/>
            <person name="Nusbaum C."/>
            <person name="Birren B."/>
        </authorList>
    </citation>
    <scope>NUCLEOTIDE SEQUENCE [LARGE SCALE GENOMIC DNA]</scope>
    <source>
        <strain evidence="9 10">CBS 118157</strain>
    </source>
</reference>
<evidence type="ECO:0000313" key="10">
    <source>
        <dbReference type="Proteomes" id="UP000054342"/>
    </source>
</evidence>
<keyword evidence="5" id="KW-0560">Oxidoreductase</keyword>
<comment type="cofactor">
    <cofactor evidence="1">
        <name>heme</name>
        <dbReference type="ChEBI" id="CHEBI:30413"/>
    </cofactor>
</comment>
<feature type="region of interest" description="Disordered" evidence="8">
    <location>
        <begin position="1"/>
        <end position="23"/>
    </location>
</feature>
<gene>
    <name evidence="9" type="ORF">PV05_00073</name>
</gene>
<dbReference type="GO" id="GO:0016705">
    <property type="term" value="F:oxidoreductase activity, acting on paired donors, with incorporation or reduction of molecular oxygen"/>
    <property type="evidence" value="ECO:0007669"/>
    <property type="project" value="InterPro"/>
</dbReference>
<dbReference type="GeneID" id="25321981"/>
<keyword evidence="10" id="KW-1185">Reference proteome</keyword>
<dbReference type="GO" id="GO:0004497">
    <property type="term" value="F:monooxygenase activity"/>
    <property type="evidence" value="ECO:0007669"/>
    <property type="project" value="UniProtKB-KW"/>
</dbReference>
<accession>A0A0D2DBX7</accession>
<evidence type="ECO:0000256" key="4">
    <source>
        <dbReference type="ARBA" id="ARBA00022723"/>
    </source>
</evidence>
<keyword evidence="6" id="KW-0408">Iron</keyword>